<dbReference type="GO" id="GO:0016887">
    <property type="term" value="F:ATP hydrolysis activity"/>
    <property type="evidence" value="ECO:0007669"/>
    <property type="project" value="InterPro"/>
</dbReference>
<dbReference type="InterPro" id="IPR003593">
    <property type="entry name" value="AAA+_ATPase"/>
</dbReference>
<dbReference type="PANTHER" id="PTHR42734">
    <property type="entry name" value="METAL TRANSPORT SYSTEM ATP-BINDING PROTEIN TM_0124-RELATED"/>
    <property type="match status" value="1"/>
</dbReference>
<keyword evidence="4 6" id="KW-0067">ATP-binding</keyword>
<dbReference type="SMART" id="SM00382">
    <property type="entry name" value="AAA"/>
    <property type="match status" value="1"/>
</dbReference>
<dbReference type="InterPro" id="IPR027417">
    <property type="entry name" value="P-loop_NTPase"/>
</dbReference>
<dbReference type="PROSITE" id="PS50893">
    <property type="entry name" value="ABC_TRANSPORTER_2"/>
    <property type="match status" value="1"/>
</dbReference>
<dbReference type="Proteomes" id="UP000198604">
    <property type="component" value="Unassembled WGS sequence"/>
</dbReference>
<keyword evidence="3" id="KW-0547">Nucleotide-binding</keyword>
<dbReference type="RefSeq" id="WP_093651318.1">
    <property type="nucleotide sequence ID" value="NZ_CTEN01000004.1"/>
</dbReference>
<evidence type="ECO:0000313" key="7">
    <source>
        <dbReference type="Proteomes" id="UP000198604"/>
    </source>
</evidence>
<organism evidence="6 7">
    <name type="scientific">Streptococcus varani</name>
    <dbReference type="NCBI Taxonomy" id="1608583"/>
    <lineage>
        <taxon>Bacteria</taxon>
        <taxon>Bacillati</taxon>
        <taxon>Bacillota</taxon>
        <taxon>Bacilli</taxon>
        <taxon>Lactobacillales</taxon>
        <taxon>Streptococcaceae</taxon>
        <taxon>Streptococcus</taxon>
    </lineage>
</organism>
<evidence type="ECO:0000313" key="6">
    <source>
        <dbReference type="EMBL" id="CQR25802.1"/>
    </source>
</evidence>
<dbReference type="Gene3D" id="3.40.50.300">
    <property type="entry name" value="P-loop containing nucleotide triphosphate hydrolases"/>
    <property type="match status" value="1"/>
</dbReference>
<comment type="similarity">
    <text evidence="1">Belongs to the ABC transporter superfamily.</text>
</comment>
<evidence type="ECO:0000256" key="2">
    <source>
        <dbReference type="ARBA" id="ARBA00022448"/>
    </source>
</evidence>
<dbReference type="GO" id="GO:0005524">
    <property type="term" value="F:ATP binding"/>
    <property type="evidence" value="ECO:0007669"/>
    <property type="project" value="UniProtKB-KW"/>
</dbReference>
<dbReference type="Pfam" id="PF00005">
    <property type="entry name" value="ABC_tran"/>
    <property type="match status" value="1"/>
</dbReference>
<gene>
    <name evidence="6" type="ORF">BN1356_02147</name>
</gene>
<evidence type="ECO:0000256" key="3">
    <source>
        <dbReference type="ARBA" id="ARBA00022741"/>
    </source>
</evidence>
<evidence type="ECO:0000256" key="1">
    <source>
        <dbReference type="ARBA" id="ARBA00005417"/>
    </source>
</evidence>
<feature type="domain" description="ABC transporter" evidence="5">
    <location>
        <begin position="2"/>
        <end position="234"/>
    </location>
</feature>
<dbReference type="AlphaFoldDB" id="A0A0E4H981"/>
<dbReference type="CDD" id="cd03235">
    <property type="entry name" value="ABC_Metallic_Cations"/>
    <property type="match status" value="1"/>
</dbReference>
<proteinExistence type="inferred from homology"/>
<dbReference type="EMBL" id="CTEN01000004">
    <property type="protein sequence ID" value="CQR25802.1"/>
    <property type="molecule type" value="Genomic_DNA"/>
</dbReference>
<dbReference type="PANTHER" id="PTHR42734:SF5">
    <property type="entry name" value="IRON TRANSPORT SYSTEM ATP-BINDING PROTEIN HI_0361-RELATED"/>
    <property type="match status" value="1"/>
</dbReference>
<accession>A0A0E4H981</accession>
<dbReference type="SUPFAM" id="SSF52540">
    <property type="entry name" value="P-loop containing nucleoside triphosphate hydrolases"/>
    <property type="match status" value="1"/>
</dbReference>
<dbReference type="OrthoDB" id="9806726at2"/>
<protein>
    <submittedName>
        <fullName evidence="6">Metal cation ABC transporter ATP-binding protein</fullName>
    </submittedName>
</protein>
<keyword evidence="2" id="KW-0813">Transport</keyword>
<dbReference type="InterPro" id="IPR017871">
    <property type="entry name" value="ABC_transporter-like_CS"/>
</dbReference>
<dbReference type="InterPro" id="IPR050153">
    <property type="entry name" value="Metal_Ion_Import_ABC"/>
</dbReference>
<evidence type="ECO:0000256" key="4">
    <source>
        <dbReference type="ARBA" id="ARBA00022840"/>
    </source>
</evidence>
<sequence>MITTKDLSVRYEAEQFALEKVSVTIDHGNIVGIIGPNGAGKSSFMKAILGLISYDGQVLLDKEKGDKSQTSIAYVEQKSHIDYNFPITVRECVSLGLYKKVGLFRRLTKDDWSKVDAVLDQVGLLTFKDRSIKTLSGGQFQRMLVARCLVQDAQTIFLDEPFIGIDLVSENIIMDILKSLRNQGRTILVVHHDLSKVEGYFDMLLLLNKKMIAYGNVDDVFHAKFLKQAYGDRIFIEKGDDD</sequence>
<name>A0A0E4H981_9STRE</name>
<dbReference type="InterPro" id="IPR003439">
    <property type="entry name" value="ABC_transporter-like_ATP-bd"/>
</dbReference>
<evidence type="ECO:0000259" key="5">
    <source>
        <dbReference type="PROSITE" id="PS50893"/>
    </source>
</evidence>
<reference evidence="7" key="1">
    <citation type="submission" date="2015-03" db="EMBL/GenBank/DDBJ databases">
        <authorList>
            <person name="Urmite Genomes"/>
        </authorList>
    </citation>
    <scope>NUCLEOTIDE SEQUENCE [LARGE SCALE GENOMIC DNA]</scope>
    <source>
        <strain evidence="7">FF10</strain>
    </source>
</reference>
<keyword evidence="7" id="KW-1185">Reference proteome</keyword>
<dbReference type="STRING" id="1608583.BN1356_02147"/>
<dbReference type="PROSITE" id="PS00211">
    <property type="entry name" value="ABC_TRANSPORTER_1"/>
    <property type="match status" value="1"/>
</dbReference>